<name>A0ABR2KDF5_9EUKA</name>
<reference evidence="1 2" key="1">
    <citation type="submission" date="2024-04" db="EMBL/GenBank/DDBJ databases">
        <title>Tritrichomonas musculus Genome.</title>
        <authorList>
            <person name="Alves-Ferreira E."/>
            <person name="Grigg M."/>
            <person name="Lorenzi H."/>
            <person name="Galac M."/>
        </authorList>
    </citation>
    <scope>NUCLEOTIDE SEQUENCE [LARGE SCALE GENOMIC DNA]</scope>
    <source>
        <strain evidence="1 2">EAF2021</strain>
    </source>
</reference>
<accession>A0ABR2KDF5</accession>
<comment type="caution">
    <text evidence="1">The sequence shown here is derived from an EMBL/GenBank/DDBJ whole genome shotgun (WGS) entry which is preliminary data.</text>
</comment>
<dbReference type="EMBL" id="JAPFFF010000005">
    <property type="protein sequence ID" value="KAK8888901.1"/>
    <property type="molecule type" value="Genomic_DNA"/>
</dbReference>
<evidence type="ECO:0000313" key="1">
    <source>
        <dbReference type="EMBL" id="KAK8888901.1"/>
    </source>
</evidence>
<protein>
    <recommendedName>
        <fullName evidence="3">Spindle assembly abnormal protein 6 N-terminal domain-containing protein</fullName>
    </recommendedName>
</protein>
<sequence>MTFLISLNVKDRVPNYCFMFELCDAEIELATYPSENVSFIKAFVEVFILGSIDSLINLPNESCSFNSFDIKQIRIKLFTNKYELQTYTIYRFARFAQKNKIYGIPFHAIC</sequence>
<proteinExistence type="predicted"/>
<evidence type="ECO:0000313" key="2">
    <source>
        <dbReference type="Proteomes" id="UP001470230"/>
    </source>
</evidence>
<dbReference type="Proteomes" id="UP001470230">
    <property type="component" value="Unassembled WGS sequence"/>
</dbReference>
<organism evidence="1 2">
    <name type="scientific">Tritrichomonas musculus</name>
    <dbReference type="NCBI Taxonomy" id="1915356"/>
    <lineage>
        <taxon>Eukaryota</taxon>
        <taxon>Metamonada</taxon>
        <taxon>Parabasalia</taxon>
        <taxon>Tritrichomonadida</taxon>
        <taxon>Tritrichomonadidae</taxon>
        <taxon>Tritrichomonas</taxon>
    </lineage>
</organism>
<keyword evidence="2" id="KW-1185">Reference proteome</keyword>
<evidence type="ECO:0008006" key="3">
    <source>
        <dbReference type="Google" id="ProtNLM"/>
    </source>
</evidence>
<gene>
    <name evidence="1" type="ORF">M9Y10_033641</name>
</gene>